<evidence type="ECO:0000313" key="4">
    <source>
        <dbReference type="Proteomes" id="UP001500596"/>
    </source>
</evidence>
<reference evidence="3 4" key="1">
    <citation type="journal article" date="2019" name="Int. J. Syst. Evol. Microbiol.">
        <title>The Global Catalogue of Microorganisms (GCM) 10K type strain sequencing project: providing services to taxonomists for standard genome sequencing and annotation.</title>
        <authorList>
            <consortium name="The Broad Institute Genomics Platform"/>
            <consortium name="The Broad Institute Genome Sequencing Center for Infectious Disease"/>
            <person name="Wu L."/>
            <person name="Ma J."/>
        </authorList>
    </citation>
    <scope>NUCLEOTIDE SEQUENCE [LARGE SCALE GENOMIC DNA]</scope>
    <source>
        <strain evidence="3 4">JCM 15575</strain>
    </source>
</reference>
<dbReference type="InterPro" id="IPR042070">
    <property type="entry name" value="PucR_C-HTH_sf"/>
</dbReference>
<comment type="caution">
    <text evidence="3">The sequence shown here is derived from an EMBL/GenBank/DDBJ whole genome shotgun (WGS) entry which is preliminary data.</text>
</comment>
<name>A0ABN2H929_9MICO</name>
<evidence type="ECO:0000313" key="3">
    <source>
        <dbReference type="EMBL" id="GAA1683927.1"/>
    </source>
</evidence>
<dbReference type="Pfam" id="PF07905">
    <property type="entry name" value="PucR"/>
    <property type="match status" value="1"/>
</dbReference>
<dbReference type="PANTHER" id="PTHR33744">
    <property type="entry name" value="CARBOHYDRATE DIACID REGULATOR"/>
    <property type="match status" value="1"/>
</dbReference>
<dbReference type="EMBL" id="BAAAPK010000001">
    <property type="protein sequence ID" value="GAA1683927.1"/>
    <property type="molecule type" value="Genomic_DNA"/>
</dbReference>
<dbReference type="InterPro" id="IPR025736">
    <property type="entry name" value="PucR_C-HTH_dom"/>
</dbReference>
<organism evidence="3 4">
    <name type="scientific">Microbacterium lacus</name>
    <dbReference type="NCBI Taxonomy" id="415217"/>
    <lineage>
        <taxon>Bacteria</taxon>
        <taxon>Bacillati</taxon>
        <taxon>Actinomycetota</taxon>
        <taxon>Actinomycetes</taxon>
        <taxon>Micrococcales</taxon>
        <taxon>Microbacteriaceae</taxon>
        <taxon>Microbacterium</taxon>
    </lineage>
</organism>
<dbReference type="PANTHER" id="PTHR33744:SF1">
    <property type="entry name" value="DNA-BINDING TRANSCRIPTIONAL ACTIVATOR ADER"/>
    <property type="match status" value="1"/>
</dbReference>
<proteinExistence type="predicted"/>
<feature type="domain" description="Purine catabolism PurC-like" evidence="1">
    <location>
        <begin position="25"/>
        <end position="128"/>
    </location>
</feature>
<sequence length="497" mass="53450">MPATLRTLVAERSFAIRPLAAVSDDAWDRPLSWVHSSDLWDPAPWLEPGNLLLTDGAQFTEDRSDADVLAYCRRLRGADIAGIGFAVDVIHDRVPPALAEACAQTGLPLFEVGARTPFIGIIRFVADVIAAERVSRYAWLLDAQRAVAGAALRDDGLGEILRTLAIRLQTWVVLFDAKGSVVGSAGAVPDASDGGAGEQARMLLGRGLPASLDTEGEARATLQTIGRSRRLRGVLAVGNPERLDPAEKDLIGTVIAIASIALEQQRRLQASRRRVRSAVVEMLVAGRVREAQRTARAVGATLPEPPCRIAVATSWDGAVLEELENTEDRTGALFVAERDDRVILLMAEEALPAVTAVAEKRGIGVGVARLESWAGVEDGIRMSSHAANDVSGVAFYDDIADRGLIGALRTRGGEMLSRSILEPLATMDEAERGRLIRSAQVWLDANAAWDPAARVLGIHRHTLRARVAQLGQVLGLDLETFAGRAELWAALELARRE</sequence>
<evidence type="ECO:0000259" key="2">
    <source>
        <dbReference type="Pfam" id="PF13556"/>
    </source>
</evidence>
<dbReference type="Gene3D" id="1.10.10.2840">
    <property type="entry name" value="PucR C-terminal helix-turn-helix domain"/>
    <property type="match status" value="1"/>
</dbReference>
<dbReference type="RefSeq" id="WP_344055661.1">
    <property type="nucleotide sequence ID" value="NZ_BAAAPK010000001.1"/>
</dbReference>
<accession>A0ABN2H929</accession>
<gene>
    <name evidence="3" type="ORF">GCM10009807_29690</name>
</gene>
<protein>
    <submittedName>
        <fullName evidence="3">PucR family transcriptional regulator</fullName>
    </submittedName>
</protein>
<dbReference type="InterPro" id="IPR012914">
    <property type="entry name" value="PucR_dom"/>
</dbReference>
<dbReference type="Proteomes" id="UP001500596">
    <property type="component" value="Unassembled WGS sequence"/>
</dbReference>
<dbReference type="Pfam" id="PF13556">
    <property type="entry name" value="HTH_30"/>
    <property type="match status" value="1"/>
</dbReference>
<keyword evidence="4" id="KW-1185">Reference proteome</keyword>
<dbReference type="InterPro" id="IPR051448">
    <property type="entry name" value="CdaR-like_regulators"/>
</dbReference>
<feature type="domain" description="PucR C-terminal helix-turn-helix" evidence="2">
    <location>
        <begin position="435"/>
        <end position="492"/>
    </location>
</feature>
<evidence type="ECO:0000259" key="1">
    <source>
        <dbReference type="Pfam" id="PF07905"/>
    </source>
</evidence>